<dbReference type="EMBL" id="CP022383">
    <property type="protein sequence ID" value="ATA79927.1"/>
    <property type="molecule type" value="Genomic_DNA"/>
</dbReference>
<proteinExistence type="predicted"/>
<evidence type="ECO:0008006" key="4">
    <source>
        <dbReference type="Google" id="ProtNLM"/>
    </source>
</evidence>
<evidence type="ECO:0000313" key="3">
    <source>
        <dbReference type="Proteomes" id="UP000217334"/>
    </source>
</evidence>
<name>A0A250F7F3_CAPSP</name>
<dbReference type="Proteomes" id="UP000217334">
    <property type="component" value="Chromosome"/>
</dbReference>
<evidence type="ECO:0000313" key="2">
    <source>
        <dbReference type="EMBL" id="ATA79927.1"/>
    </source>
</evidence>
<reference evidence="3" key="1">
    <citation type="submission" date="2017-06" db="EMBL/GenBank/DDBJ databases">
        <title>Capnocytophaga spp. assemblies.</title>
        <authorList>
            <person name="Gulvik C.A."/>
        </authorList>
    </citation>
    <scope>NUCLEOTIDE SEQUENCE [LARGE SCALE GENOMIC DNA]</scope>
    <source>
        <strain evidence="3">H4486</strain>
    </source>
</reference>
<feature type="chain" id="PRO_5012512930" description="Lipocalin-like domain-containing protein" evidence="1">
    <location>
        <begin position="20"/>
        <end position="165"/>
    </location>
</feature>
<accession>A0A250F7F3</accession>
<protein>
    <recommendedName>
        <fullName evidence="4">Lipocalin-like domain-containing protein</fullName>
    </recommendedName>
</protein>
<feature type="signal peptide" evidence="1">
    <location>
        <begin position="1"/>
        <end position="19"/>
    </location>
</feature>
<sequence>MKRLFILVIVAAATLMNNACGKKDDSNSVRQLNATEQKLVGKWKEAKIIQLDAQGKEITSEVKKCYSFEFFADGKGNWFLDEDAICQDGNNWTKRNIEWKVENNTLILFNLDGGENYLKFNGSGGLEIASINENVFEFYMPVSENIKGFYDPKMDKLMYHYERVK</sequence>
<dbReference type="AlphaFoldDB" id="A0A250F7F3"/>
<evidence type="ECO:0000256" key="1">
    <source>
        <dbReference type="SAM" id="SignalP"/>
    </source>
</evidence>
<gene>
    <name evidence="2" type="ORF">CGC59_09670</name>
</gene>
<keyword evidence="1" id="KW-0732">Signal</keyword>
<dbReference type="RefSeq" id="WP_095901769.1">
    <property type="nucleotide sequence ID" value="NZ_CP022383.1"/>
</dbReference>
<organism evidence="2 3">
    <name type="scientific">Capnocytophaga sputigena</name>
    <dbReference type="NCBI Taxonomy" id="1019"/>
    <lineage>
        <taxon>Bacteria</taxon>
        <taxon>Pseudomonadati</taxon>
        <taxon>Bacteroidota</taxon>
        <taxon>Flavobacteriia</taxon>
        <taxon>Flavobacteriales</taxon>
        <taxon>Flavobacteriaceae</taxon>
        <taxon>Capnocytophaga</taxon>
    </lineage>
</organism>